<dbReference type="InterPro" id="IPR029058">
    <property type="entry name" value="AB_hydrolase_fold"/>
</dbReference>
<dbReference type="PANTHER" id="PTHR22946:SF0">
    <property type="entry name" value="DIENELACTONE HYDROLASE DOMAIN-CONTAINING PROTEIN"/>
    <property type="match status" value="1"/>
</dbReference>
<name>A0A1R4GZG5_9GAMM</name>
<accession>A0A1R4GZG5</accession>
<organism evidence="2 3">
    <name type="scientific">Crenothrix polyspora</name>
    <dbReference type="NCBI Taxonomy" id="360316"/>
    <lineage>
        <taxon>Bacteria</taxon>
        <taxon>Pseudomonadati</taxon>
        <taxon>Pseudomonadota</taxon>
        <taxon>Gammaproteobacteria</taxon>
        <taxon>Methylococcales</taxon>
        <taxon>Crenotrichaceae</taxon>
        <taxon>Crenothrix</taxon>
    </lineage>
</organism>
<proteinExistence type="predicted"/>
<evidence type="ECO:0000313" key="2">
    <source>
        <dbReference type="EMBL" id="SJM89393.1"/>
    </source>
</evidence>
<dbReference type="GO" id="GO:0016787">
    <property type="term" value="F:hydrolase activity"/>
    <property type="evidence" value="ECO:0007669"/>
    <property type="project" value="UniProtKB-KW"/>
</dbReference>
<dbReference type="Pfam" id="PF01738">
    <property type="entry name" value="DLH"/>
    <property type="match status" value="1"/>
</dbReference>
<reference evidence="3" key="1">
    <citation type="submission" date="2017-02" db="EMBL/GenBank/DDBJ databases">
        <authorList>
            <person name="Daims H."/>
        </authorList>
    </citation>
    <scope>NUCLEOTIDE SEQUENCE [LARGE SCALE GENOMIC DNA]</scope>
</reference>
<dbReference type="AlphaFoldDB" id="A0A1R4GZG5"/>
<protein>
    <submittedName>
        <fullName evidence="2">Dienelactone hydrolase</fullName>
    </submittedName>
</protein>
<evidence type="ECO:0000259" key="1">
    <source>
        <dbReference type="Pfam" id="PF01738"/>
    </source>
</evidence>
<keyword evidence="2" id="KW-0378">Hydrolase</keyword>
<dbReference type="RefSeq" id="WP_087142109.1">
    <property type="nucleotide sequence ID" value="NZ_FUKI01000014.1"/>
</dbReference>
<dbReference type="InterPro" id="IPR050261">
    <property type="entry name" value="FrsA_esterase"/>
</dbReference>
<keyword evidence="3" id="KW-1185">Reference proteome</keyword>
<dbReference type="Gene3D" id="3.40.50.1820">
    <property type="entry name" value="alpha/beta hydrolase"/>
    <property type="match status" value="1"/>
</dbReference>
<dbReference type="PANTHER" id="PTHR22946">
    <property type="entry name" value="DIENELACTONE HYDROLASE DOMAIN-CONTAINING PROTEIN-RELATED"/>
    <property type="match status" value="1"/>
</dbReference>
<gene>
    <name evidence="2" type="ORF">CRENPOLYSF1_1100004</name>
</gene>
<dbReference type="Proteomes" id="UP000195667">
    <property type="component" value="Unassembled WGS sequence"/>
</dbReference>
<dbReference type="OrthoDB" id="9787933at2"/>
<dbReference type="EMBL" id="FUKI01000014">
    <property type="protein sequence ID" value="SJM89393.1"/>
    <property type="molecule type" value="Genomic_DNA"/>
</dbReference>
<sequence>MAIITQTAHYRDGETLLEAVVAFDDAIVGYRPAVLIHPTWAGRDNFVIEKAKKIAELGYVGIAVDIYGKGVLGSSAEENALLMQPFVNDRLLLRRRLMAAYRNAKLMPWVDSHTMAAIGFCFGGLCVLDLARSGIDLKGVVSFHGMLHAPEELKTQAIKAKILVLQGNNDPLAPLADMLAFMQEMSVSGADWQLHTYGNTGHAFTNPALNDYSTGFYYQAEADKRAWQTMQNFLAEIFEQPSNAK</sequence>
<dbReference type="InterPro" id="IPR002925">
    <property type="entry name" value="Dienelactn_hydro"/>
</dbReference>
<feature type="domain" description="Dienelactone hydrolase" evidence="1">
    <location>
        <begin position="26"/>
        <end position="237"/>
    </location>
</feature>
<dbReference type="SUPFAM" id="SSF53474">
    <property type="entry name" value="alpha/beta-Hydrolases"/>
    <property type="match status" value="1"/>
</dbReference>
<evidence type="ECO:0000313" key="3">
    <source>
        <dbReference type="Proteomes" id="UP000195667"/>
    </source>
</evidence>